<name>A0A9P9BVK6_9PEZI</name>
<comment type="caution">
    <text evidence="3">The sequence shown here is derived from an EMBL/GenBank/DDBJ whole genome shotgun (WGS) entry which is preliminary data.</text>
</comment>
<dbReference type="AlphaFoldDB" id="A0A9P9BVK6"/>
<dbReference type="InterPro" id="IPR029044">
    <property type="entry name" value="Nucleotide-diphossugar_trans"/>
</dbReference>
<dbReference type="Proteomes" id="UP000756346">
    <property type="component" value="Unassembled WGS sequence"/>
</dbReference>
<dbReference type="EMBL" id="JAGTJQ010000001">
    <property type="protein sequence ID" value="KAH7040378.1"/>
    <property type="molecule type" value="Genomic_DNA"/>
</dbReference>
<keyword evidence="2" id="KW-0812">Transmembrane</keyword>
<organism evidence="3 4">
    <name type="scientific">Microdochium trichocladiopsis</name>
    <dbReference type="NCBI Taxonomy" id="1682393"/>
    <lineage>
        <taxon>Eukaryota</taxon>
        <taxon>Fungi</taxon>
        <taxon>Dikarya</taxon>
        <taxon>Ascomycota</taxon>
        <taxon>Pezizomycotina</taxon>
        <taxon>Sordariomycetes</taxon>
        <taxon>Xylariomycetidae</taxon>
        <taxon>Xylariales</taxon>
        <taxon>Microdochiaceae</taxon>
        <taxon>Microdochium</taxon>
    </lineage>
</organism>
<protein>
    <submittedName>
        <fullName evidence="3">Uncharacterized protein</fullName>
    </submittedName>
</protein>
<dbReference type="GeneID" id="70181812"/>
<keyword evidence="2" id="KW-1133">Transmembrane helix</keyword>
<accession>A0A9P9BVK6</accession>
<dbReference type="SUPFAM" id="SSF53448">
    <property type="entry name" value="Nucleotide-diphospho-sugar transferases"/>
    <property type="match status" value="1"/>
</dbReference>
<evidence type="ECO:0000313" key="3">
    <source>
        <dbReference type="EMBL" id="KAH7040378.1"/>
    </source>
</evidence>
<reference evidence="3" key="1">
    <citation type="journal article" date="2021" name="Nat. Commun.">
        <title>Genetic determinants of endophytism in the Arabidopsis root mycobiome.</title>
        <authorList>
            <person name="Mesny F."/>
            <person name="Miyauchi S."/>
            <person name="Thiergart T."/>
            <person name="Pickel B."/>
            <person name="Atanasova L."/>
            <person name="Karlsson M."/>
            <person name="Huettel B."/>
            <person name="Barry K.W."/>
            <person name="Haridas S."/>
            <person name="Chen C."/>
            <person name="Bauer D."/>
            <person name="Andreopoulos W."/>
            <person name="Pangilinan J."/>
            <person name="LaButti K."/>
            <person name="Riley R."/>
            <person name="Lipzen A."/>
            <person name="Clum A."/>
            <person name="Drula E."/>
            <person name="Henrissat B."/>
            <person name="Kohler A."/>
            <person name="Grigoriev I.V."/>
            <person name="Martin F.M."/>
            <person name="Hacquard S."/>
        </authorList>
    </citation>
    <scope>NUCLEOTIDE SEQUENCE</scope>
    <source>
        <strain evidence="3">MPI-CAGE-CH-0230</strain>
    </source>
</reference>
<evidence type="ECO:0000313" key="4">
    <source>
        <dbReference type="Proteomes" id="UP000756346"/>
    </source>
</evidence>
<keyword evidence="2" id="KW-0472">Membrane</keyword>
<proteinExistence type="predicted"/>
<keyword evidence="4" id="KW-1185">Reference proteome</keyword>
<dbReference type="OrthoDB" id="3527108at2759"/>
<feature type="transmembrane region" description="Helical" evidence="2">
    <location>
        <begin position="7"/>
        <end position="28"/>
    </location>
</feature>
<evidence type="ECO:0000256" key="2">
    <source>
        <dbReference type="SAM" id="Phobius"/>
    </source>
</evidence>
<feature type="region of interest" description="Disordered" evidence="1">
    <location>
        <begin position="58"/>
        <end position="126"/>
    </location>
</feature>
<sequence length="528" mass="59854">MLRMTRLFVVGSRYGFVLVAALLVWLFIREPFARFAHDHRRPDDVVVVTNTAINADAQQQQQQLQNSPAVDSGGIASSNSEAIADGSDKPSLGQPPAQQQLVEEPPRAKVYKPKPSAAPPIKDHFPWLTHSGKSPEVLENNKPPFPHVPEKTPLLIGFTQNWPLLLQCVSSYIAAGWPAGDIYVIENTGTFRANKQHQLSLQNPFFMNHTSLATLGVNIISTPTLLSFSQLQNFYLYVAQQRSWEHFFWSHQDVIVFSDEDVKRKDRDHDWDRDPYATIYERAVGLLRYLNGPEMPPWSTHFFAYDLFTLVNRDAYLEVGGWDTHIPFKAADCDMYLRLHWAGFWQPQSEAGLVYEVDAVLTDIGALFHIPGAHATFEEDPVFAPLKTLKEDEEPDSAQLQQEIDMKPWVAKHGETWFHLVEVVERMAEAKENNTRYQLTRQAGGAGEPFYRDPEGFEVGIQALTTTGKAVFADKWGHRGCDLLDIGIDDKDAWRLMRDWDVSKSPGSEGGNWGKQWMTTPEEDRAAH</sequence>
<feature type="region of interest" description="Disordered" evidence="1">
    <location>
        <begin position="505"/>
        <end position="528"/>
    </location>
</feature>
<evidence type="ECO:0000256" key="1">
    <source>
        <dbReference type="SAM" id="MobiDB-lite"/>
    </source>
</evidence>
<dbReference type="RefSeq" id="XP_046018433.1">
    <property type="nucleotide sequence ID" value="XM_046152266.1"/>
</dbReference>
<gene>
    <name evidence="3" type="ORF">B0I36DRAFT_310561</name>
</gene>